<dbReference type="SUPFAM" id="SSF103473">
    <property type="entry name" value="MFS general substrate transporter"/>
    <property type="match status" value="1"/>
</dbReference>
<gene>
    <name evidence="8" type="ORF">OSTLU_2917</name>
</gene>
<reference evidence="8 9" key="1">
    <citation type="journal article" date="2007" name="Proc. Natl. Acad. Sci. U.S.A.">
        <title>The tiny eukaryote Ostreococcus provides genomic insights into the paradox of plankton speciation.</title>
        <authorList>
            <person name="Palenik B."/>
            <person name="Grimwood J."/>
            <person name="Aerts A."/>
            <person name="Rouze P."/>
            <person name="Salamov A."/>
            <person name="Putnam N."/>
            <person name="Dupont C."/>
            <person name="Jorgensen R."/>
            <person name="Derelle E."/>
            <person name="Rombauts S."/>
            <person name="Zhou K."/>
            <person name="Otillar R."/>
            <person name="Merchant S.S."/>
            <person name="Podell S."/>
            <person name="Gaasterland T."/>
            <person name="Napoli C."/>
            <person name="Gendler K."/>
            <person name="Manuell A."/>
            <person name="Tai V."/>
            <person name="Vallon O."/>
            <person name="Piganeau G."/>
            <person name="Jancek S."/>
            <person name="Heijde M."/>
            <person name="Jabbari K."/>
            <person name="Bowler C."/>
            <person name="Lohr M."/>
            <person name="Robbens S."/>
            <person name="Werner G."/>
            <person name="Dubchak I."/>
            <person name="Pazour G.J."/>
            <person name="Ren Q."/>
            <person name="Paulsen I."/>
            <person name="Delwiche C."/>
            <person name="Schmutz J."/>
            <person name="Rokhsar D."/>
            <person name="Van de Peer Y."/>
            <person name="Moreau H."/>
            <person name="Grigoriev I.V."/>
        </authorList>
    </citation>
    <scope>NUCLEOTIDE SEQUENCE [LARGE SCALE GENOMIC DNA]</scope>
    <source>
        <strain evidence="8 9">CCE9901</strain>
    </source>
</reference>
<name>A4RWL6_OSTLU</name>
<keyword evidence="3 6" id="KW-0812">Transmembrane</keyword>
<evidence type="ECO:0000256" key="4">
    <source>
        <dbReference type="ARBA" id="ARBA00022989"/>
    </source>
</evidence>
<organism evidence="8 9">
    <name type="scientific">Ostreococcus lucimarinus (strain CCE9901)</name>
    <dbReference type="NCBI Taxonomy" id="436017"/>
    <lineage>
        <taxon>Eukaryota</taxon>
        <taxon>Viridiplantae</taxon>
        <taxon>Chlorophyta</taxon>
        <taxon>Mamiellophyceae</taxon>
        <taxon>Mamiellales</taxon>
        <taxon>Bathycoccaceae</taxon>
        <taxon>Ostreococcus</taxon>
    </lineage>
</organism>
<dbReference type="STRING" id="436017.A4RWL6"/>
<dbReference type="Pfam" id="PF00083">
    <property type="entry name" value="Sugar_tr"/>
    <property type="match status" value="1"/>
</dbReference>
<evidence type="ECO:0000256" key="1">
    <source>
        <dbReference type="ARBA" id="ARBA00004141"/>
    </source>
</evidence>
<dbReference type="eggNOG" id="KOG0253">
    <property type="taxonomic scope" value="Eukaryota"/>
</dbReference>
<dbReference type="AlphaFoldDB" id="A4RWL6"/>
<dbReference type="PROSITE" id="PS50850">
    <property type="entry name" value="MFS"/>
    <property type="match status" value="1"/>
</dbReference>
<dbReference type="InterPro" id="IPR020846">
    <property type="entry name" value="MFS_dom"/>
</dbReference>
<protein>
    <submittedName>
        <fullName evidence="8">MFS family transporter</fullName>
    </submittedName>
</protein>
<dbReference type="PANTHER" id="PTHR23511">
    <property type="entry name" value="SYNAPTIC VESICLE GLYCOPROTEIN 2"/>
    <property type="match status" value="1"/>
</dbReference>
<dbReference type="GO" id="GO:0016020">
    <property type="term" value="C:membrane"/>
    <property type="evidence" value="ECO:0007669"/>
    <property type="project" value="UniProtKB-SubCell"/>
</dbReference>
<feature type="domain" description="Major facilitator superfamily (MFS) profile" evidence="7">
    <location>
        <begin position="18"/>
        <end position="394"/>
    </location>
</feature>
<evidence type="ECO:0000313" key="8">
    <source>
        <dbReference type="EMBL" id="ABO95892.1"/>
    </source>
</evidence>
<dbReference type="InterPro" id="IPR005828">
    <property type="entry name" value="MFS_sugar_transport-like"/>
</dbReference>
<dbReference type="EMBL" id="CP000584">
    <property type="protein sequence ID" value="ABO95892.1"/>
    <property type="molecule type" value="Genomic_DNA"/>
</dbReference>
<evidence type="ECO:0000259" key="7">
    <source>
        <dbReference type="PROSITE" id="PS50850"/>
    </source>
</evidence>
<dbReference type="Gramene" id="ABO95892">
    <property type="protein sequence ID" value="ABO95892"/>
    <property type="gene ID" value="OSTLU_2917"/>
</dbReference>
<feature type="transmembrane region" description="Helical" evidence="6">
    <location>
        <begin position="291"/>
        <end position="314"/>
    </location>
</feature>
<evidence type="ECO:0000313" key="9">
    <source>
        <dbReference type="Proteomes" id="UP000001568"/>
    </source>
</evidence>
<dbReference type="RefSeq" id="XP_001417599.1">
    <property type="nucleotide sequence ID" value="XM_001417562.1"/>
</dbReference>
<feature type="transmembrane region" description="Helical" evidence="6">
    <location>
        <begin position="57"/>
        <end position="76"/>
    </location>
</feature>
<dbReference type="OMA" id="GAMYCGM"/>
<feature type="transmembrane region" description="Helical" evidence="6">
    <location>
        <begin position="108"/>
        <end position="128"/>
    </location>
</feature>
<dbReference type="PANTHER" id="PTHR23511:SF34">
    <property type="entry name" value="SYNAPTIC VESICLE GLYCOPROTEIN 2"/>
    <property type="match status" value="1"/>
</dbReference>
<sequence length="394" mass="43315">SVAEMKDALGWSTYQWRLFCVCGLCIMAESIEVNLLSFLTIECKREWGLSAAKADDIAGSVFLGEVAGCVLFGLIADAVGRRPAFALGVFLVTAFGIASAFSQSSTQLILFRFGCGVGIGGFSVPYDLLCEFCPNTSRGVVMMGLWIWWTVGSFMTLQIAATTLESQGWRMLCLYCAIPPLLSSIGLYWVDESPNWLVIKGRRKEAEQILAKAAKMNDVDLGEMELEVEEHASLDVTLLFKDGNSARTVMVWIVSFAQTFIYYGIVLYLPRAFLVLADGKNKKTTEMSTEYPYWALFASCAGELLANFLALFCVQIYSRSKLMSFFFAGFALTFPVIITDVPDVIMVVFAMLARLCATIAGNLTWLISPEAYPTQVRATGHSWANMAARGGAFV</sequence>
<evidence type="ECO:0000256" key="5">
    <source>
        <dbReference type="ARBA" id="ARBA00023136"/>
    </source>
</evidence>
<dbReference type="GO" id="GO:0022857">
    <property type="term" value="F:transmembrane transporter activity"/>
    <property type="evidence" value="ECO:0007669"/>
    <property type="project" value="InterPro"/>
</dbReference>
<keyword evidence="5 6" id="KW-0472">Membrane</keyword>
<feature type="transmembrane region" description="Helical" evidence="6">
    <location>
        <begin position="344"/>
        <end position="367"/>
    </location>
</feature>
<evidence type="ECO:0000256" key="2">
    <source>
        <dbReference type="ARBA" id="ARBA00022448"/>
    </source>
</evidence>
<comment type="subcellular location">
    <subcellularLocation>
        <location evidence="1">Membrane</location>
        <topology evidence="1">Multi-pass membrane protein</topology>
    </subcellularLocation>
</comment>
<evidence type="ECO:0000256" key="6">
    <source>
        <dbReference type="SAM" id="Phobius"/>
    </source>
</evidence>
<dbReference type="InterPro" id="IPR036259">
    <property type="entry name" value="MFS_trans_sf"/>
</dbReference>
<dbReference type="KEGG" id="olu:OSTLU_2917"/>
<feature type="non-terminal residue" evidence="8">
    <location>
        <position position="1"/>
    </location>
</feature>
<feature type="transmembrane region" description="Helical" evidence="6">
    <location>
        <begin position="140"/>
        <end position="161"/>
    </location>
</feature>
<dbReference type="GeneID" id="5001248"/>
<proteinExistence type="predicted"/>
<keyword evidence="2" id="KW-0813">Transport</keyword>
<feature type="non-terminal residue" evidence="8">
    <location>
        <position position="394"/>
    </location>
</feature>
<feature type="transmembrane region" description="Helical" evidence="6">
    <location>
        <begin position="321"/>
        <end position="338"/>
    </location>
</feature>
<evidence type="ECO:0000256" key="3">
    <source>
        <dbReference type="ARBA" id="ARBA00022692"/>
    </source>
</evidence>
<accession>A4RWL6</accession>
<keyword evidence="9" id="KW-1185">Reference proteome</keyword>
<dbReference type="Gene3D" id="1.20.1250.20">
    <property type="entry name" value="MFS general substrate transporter like domains"/>
    <property type="match status" value="1"/>
</dbReference>
<keyword evidence="4 6" id="KW-1133">Transmembrane helix</keyword>
<feature type="transmembrane region" description="Helical" evidence="6">
    <location>
        <begin position="249"/>
        <end position="271"/>
    </location>
</feature>
<dbReference type="Proteomes" id="UP000001568">
    <property type="component" value="Chromosome 4"/>
</dbReference>
<feature type="transmembrane region" description="Helical" evidence="6">
    <location>
        <begin position="83"/>
        <end position="102"/>
    </location>
</feature>
<dbReference type="OrthoDB" id="4139357at2759"/>
<dbReference type="HOGENOM" id="CLU_001265_46_6_1"/>